<gene>
    <name evidence="1" type="ORF">XENOCAPTIV_006598</name>
</gene>
<reference evidence="1 2" key="1">
    <citation type="submission" date="2021-06" db="EMBL/GenBank/DDBJ databases">
        <authorList>
            <person name="Palmer J.M."/>
        </authorList>
    </citation>
    <scope>NUCLEOTIDE SEQUENCE [LARGE SCALE GENOMIC DNA]</scope>
    <source>
        <strain evidence="1 2">XC_2019</strain>
        <tissue evidence="1">Muscle</tissue>
    </source>
</reference>
<organism evidence="1 2">
    <name type="scientific">Xenoophorus captivus</name>
    <dbReference type="NCBI Taxonomy" id="1517983"/>
    <lineage>
        <taxon>Eukaryota</taxon>
        <taxon>Metazoa</taxon>
        <taxon>Chordata</taxon>
        <taxon>Craniata</taxon>
        <taxon>Vertebrata</taxon>
        <taxon>Euteleostomi</taxon>
        <taxon>Actinopterygii</taxon>
        <taxon>Neopterygii</taxon>
        <taxon>Teleostei</taxon>
        <taxon>Neoteleostei</taxon>
        <taxon>Acanthomorphata</taxon>
        <taxon>Ovalentaria</taxon>
        <taxon>Atherinomorphae</taxon>
        <taxon>Cyprinodontiformes</taxon>
        <taxon>Goodeidae</taxon>
        <taxon>Xenoophorus</taxon>
    </lineage>
</organism>
<evidence type="ECO:0000313" key="1">
    <source>
        <dbReference type="EMBL" id="MEQ2215835.1"/>
    </source>
</evidence>
<proteinExistence type="predicted"/>
<name>A0ABV0S5J8_9TELE</name>
<dbReference type="Proteomes" id="UP001434883">
    <property type="component" value="Unassembled WGS sequence"/>
</dbReference>
<evidence type="ECO:0000313" key="2">
    <source>
        <dbReference type="Proteomes" id="UP001434883"/>
    </source>
</evidence>
<dbReference type="EMBL" id="JAHRIN010068953">
    <property type="protein sequence ID" value="MEQ2215835.1"/>
    <property type="molecule type" value="Genomic_DNA"/>
</dbReference>
<keyword evidence="2" id="KW-1185">Reference proteome</keyword>
<comment type="caution">
    <text evidence="1">The sequence shown here is derived from an EMBL/GenBank/DDBJ whole genome shotgun (WGS) entry which is preliminary data.</text>
</comment>
<sequence>MDFVSLSPLNGPFKVLALPFTRFWVGSSLVSRHEWQPTIEMNKSLLNNNLRVLYVCVAYKCLETGLPPTGERSKKDSANLAKIPSCLKRFRRCVSGWHSCWTVPAN</sequence>
<accession>A0ABV0S5J8</accession>
<protein>
    <submittedName>
        <fullName evidence="1">Uncharacterized protein</fullName>
    </submittedName>
</protein>